<dbReference type="AlphaFoldDB" id="A0A2P5P6E2"/>
<comment type="caution">
    <text evidence="1">The sequence shown here is derived from an EMBL/GenBank/DDBJ whole genome shotgun (WGS) entry which is preliminary data.</text>
</comment>
<reference evidence="1 2" key="1">
    <citation type="journal article" date="2017" name="ISME J.">
        <title>Grape pomace compost harbors organohalide-respiring Dehalogenimonas species with novel reductive dehalogenase genes.</title>
        <authorList>
            <person name="Yang Y."/>
            <person name="Higgins S.A."/>
            <person name="Yan J."/>
            <person name="Simsir B."/>
            <person name="Chourey K."/>
            <person name="Iyer R."/>
            <person name="Hettich R.L."/>
            <person name="Baldwin B."/>
            <person name="Ogles D.M."/>
            <person name="Loffler F.E."/>
        </authorList>
    </citation>
    <scope>NUCLEOTIDE SEQUENCE [LARGE SCALE GENOMIC DNA]</scope>
    <source>
        <strain evidence="1 2">GP</strain>
    </source>
</reference>
<organism evidence="1 2">
    <name type="scientific">Dehalogenimonas etheniformans</name>
    <dbReference type="NCBI Taxonomy" id="1536648"/>
    <lineage>
        <taxon>Bacteria</taxon>
        <taxon>Bacillati</taxon>
        <taxon>Chloroflexota</taxon>
        <taxon>Dehalococcoidia</taxon>
        <taxon>Dehalococcoidales</taxon>
        <taxon>Dehalococcoidaceae</taxon>
        <taxon>Dehalogenimonas</taxon>
    </lineage>
</organism>
<protein>
    <submittedName>
        <fullName evidence="1">Uncharacterized protein</fullName>
    </submittedName>
</protein>
<dbReference type="EMBL" id="JQAN02000010">
    <property type="protein sequence ID" value="PPD57850.1"/>
    <property type="molecule type" value="Genomic_DNA"/>
</dbReference>
<keyword evidence="2" id="KW-1185">Reference proteome</keyword>
<name>A0A2P5P6E2_9CHLR</name>
<gene>
    <name evidence="1" type="ORF">JP09_005980</name>
</gene>
<sequence length="63" mass="7552">MTFVFLAGKIMNICFLTIGQSRNFGVCFRKKVFPRKNKKQIGLWDFYVVLEFEFRFCILSFDI</sequence>
<evidence type="ECO:0000313" key="1">
    <source>
        <dbReference type="EMBL" id="PPD57850.1"/>
    </source>
</evidence>
<proteinExistence type="predicted"/>
<evidence type="ECO:0000313" key="2">
    <source>
        <dbReference type="Proteomes" id="UP000235653"/>
    </source>
</evidence>
<dbReference type="Proteomes" id="UP000235653">
    <property type="component" value="Unassembled WGS sequence"/>
</dbReference>
<accession>A0A2P5P6E2</accession>